<comment type="caution">
    <text evidence="1">The sequence shown here is derived from an EMBL/GenBank/DDBJ whole genome shotgun (WGS) entry which is preliminary data.</text>
</comment>
<dbReference type="AlphaFoldDB" id="A0A0F9LM02"/>
<sequence>MKRNCPICGKGIRYKQKSHLTDAVRKNRKCKSCAAKIYYLSLTSIEQNKRNELIRKSTKVAMSKLKKEGKKWGIYERTKEIRQKQSHAMKGKSSHRKGNPLLDEHRKRIGESNRGKVRTARTKRVLRAIRLRQLKERFGQVMPNYNSEACSIIEEYGKQHGYNFQHAENGGEFHIKELGYWVDGYDAQQNVVIEYYENWHQKQIQKDLRRQQEIEKHMACTFIRIAE</sequence>
<gene>
    <name evidence="1" type="ORF">LCGC14_1564630</name>
</gene>
<name>A0A0F9LM02_9ZZZZ</name>
<proteinExistence type="predicted"/>
<evidence type="ECO:0008006" key="2">
    <source>
        <dbReference type="Google" id="ProtNLM"/>
    </source>
</evidence>
<organism evidence="1">
    <name type="scientific">marine sediment metagenome</name>
    <dbReference type="NCBI Taxonomy" id="412755"/>
    <lineage>
        <taxon>unclassified sequences</taxon>
        <taxon>metagenomes</taxon>
        <taxon>ecological metagenomes</taxon>
    </lineage>
</organism>
<reference evidence="1" key="1">
    <citation type="journal article" date="2015" name="Nature">
        <title>Complex archaea that bridge the gap between prokaryotes and eukaryotes.</title>
        <authorList>
            <person name="Spang A."/>
            <person name="Saw J.H."/>
            <person name="Jorgensen S.L."/>
            <person name="Zaremba-Niedzwiedzka K."/>
            <person name="Martijn J."/>
            <person name="Lind A.E."/>
            <person name="van Eijk R."/>
            <person name="Schleper C."/>
            <person name="Guy L."/>
            <person name="Ettema T.J."/>
        </authorList>
    </citation>
    <scope>NUCLEOTIDE SEQUENCE</scope>
</reference>
<evidence type="ECO:0000313" key="1">
    <source>
        <dbReference type="EMBL" id="KKM39484.1"/>
    </source>
</evidence>
<accession>A0A0F9LM02</accession>
<dbReference type="EMBL" id="LAZR01012122">
    <property type="protein sequence ID" value="KKM39484.1"/>
    <property type="molecule type" value="Genomic_DNA"/>
</dbReference>
<protein>
    <recommendedName>
        <fullName evidence="2">Nuclease associated modular domain-containing protein</fullName>
    </recommendedName>
</protein>